<feature type="domain" description="CFAP91" evidence="8">
    <location>
        <begin position="56"/>
        <end position="208"/>
    </location>
</feature>
<dbReference type="GO" id="GO:0005930">
    <property type="term" value="C:axoneme"/>
    <property type="evidence" value="ECO:0007669"/>
    <property type="project" value="UniProtKB-SubCell"/>
</dbReference>
<proteinExistence type="inferred from homology"/>
<evidence type="ECO:0000256" key="4">
    <source>
        <dbReference type="ARBA" id="ARBA00023273"/>
    </source>
</evidence>
<comment type="subcellular location">
    <subcellularLocation>
        <location evidence="1">Cytoplasm</location>
        <location evidence="1">Cytoskeleton</location>
        <location evidence="1">Cilium axoneme</location>
    </subcellularLocation>
</comment>
<evidence type="ECO:0000259" key="8">
    <source>
        <dbReference type="Pfam" id="PF14738"/>
    </source>
</evidence>
<protein>
    <recommendedName>
        <fullName evidence="6">Cilia- and flagella-associated protein 91</fullName>
    </recommendedName>
</protein>
<dbReference type="EMBL" id="JARGDH010000002">
    <property type="protein sequence ID" value="KAL0276527.1"/>
    <property type="molecule type" value="Genomic_DNA"/>
</dbReference>
<keyword evidence="2" id="KW-0963">Cytoplasm</keyword>
<evidence type="ECO:0000256" key="2">
    <source>
        <dbReference type="ARBA" id="ARBA00022490"/>
    </source>
</evidence>
<evidence type="ECO:0000256" key="6">
    <source>
        <dbReference type="ARBA" id="ARBA00029555"/>
    </source>
</evidence>
<dbReference type="PANTHER" id="PTHR22455">
    <property type="entry name" value="CILIA- AND FLAGELLA-ASSOCIATED PROTEIN 91"/>
    <property type="match status" value="1"/>
</dbReference>
<dbReference type="InterPro" id="IPR032840">
    <property type="entry name" value="CFAP91_dom"/>
</dbReference>
<dbReference type="Pfam" id="PF14738">
    <property type="entry name" value="CFAP91"/>
    <property type="match status" value="1"/>
</dbReference>
<evidence type="ECO:0000256" key="1">
    <source>
        <dbReference type="ARBA" id="ARBA00004430"/>
    </source>
</evidence>
<dbReference type="PANTHER" id="PTHR22455:SF10">
    <property type="entry name" value="CILIA- AND FLAGELLA-ASSOCIATED PROTEIN 91"/>
    <property type="match status" value="1"/>
</dbReference>
<feature type="region of interest" description="Disordered" evidence="7">
    <location>
        <begin position="403"/>
        <end position="424"/>
    </location>
</feature>
<comment type="similarity">
    <text evidence="5">Belongs to the CFAP91 family.</text>
</comment>
<evidence type="ECO:0000256" key="5">
    <source>
        <dbReference type="ARBA" id="ARBA00029468"/>
    </source>
</evidence>
<dbReference type="AlphaFoldDB" id="A0AAW2I386"/>
<accession>A0AAW2I386</accession>
<comment type="caution">
    <text evidence="9">The sequence shown here is derived from an EMBL/GenBank/DDBJ whole genome shotgun (WGS) entry which is preliminary data.</text>
</comment>
<reference evidence="9" key="1">
    <citation type="journal article" date="2024" name="Gigascience">
        <title>Chromosome-level genome of the poultry shaft louse Menopon gallinae provides insight into the host-switching and adaptive evolution of parasitic lice.</title>
        <authorList>
            <person name="Xu Y."/>
            <person name="Ma L."/>
            <person name="Liu S."/>
            <person name="Liang Y."/>
            <person name="Liu Q."/>
            <person name="He Z."/>
            <person name="Tian L."/>
            <person name="Duan Y."/>
            <person name="Cai W."/>
            <person name="Li H."/>
            <person name="Song F."/>
        </authorList>
    </citation>
    <scope>NUCLEOTIDE SEQUENCE</scope>
    <source>
        <strain evidence="9">Cailab_2023a</strain>
    </source>
</reference>
<sequence length="685" mass="79550">MLNCRRNYPVYNTLITGTNIPPDQGYRPKIPQNVINTLKIYLKPATPPIHEKNAHVQTMYRDSEAQTGTYVPDIRENTDPGLEIFTLGWLSIKNGLPAGMRESVAIERARQRRAWEHALPVPIDRLAMKVRRTILDAMDLNEWNYREVELAALNSVKMQYIERSSKESLGTMKNVMEDKLLRILEAKIDKKDSAIYKLRSDLSRNIRKIMYKKNHIERKMKKTDVITDLSNHSSEMYGPQSRYGYCGRRRHEVIPKELYYWNVFSHMQVIRQKMHDVYVEHRTKFDFVNKSKPKKHEKDLCQRETRWTVPGLINLYENHKKMRLADAKEIKSSLLKVRKQTESDTVIVVGGKKISDEEEDLFQACLVLQKVVKGRAIQAIMSYGKAETHDLIKELMDQYSISDLGDESSRKKSRSTQRSEINNALMKKRRQEILNTLVGKNTGEVLDFLAKELQRLQYERSTHALALMATRERHRREAEEAGRRQREEQRRREHEEMWKQMAKIYQNSADIVSEEYGAEIITNIAAKDARMAAEEYAKKIDMAANEAHVKMTLIHGEEIVSEELVADLVHNFALPEVEKQMVRKRLAERQKTVLSACHDEIYSKIEKLCHGPRTSSGLLKPLMRPHKHRVPRTSYVKFLKLKRLGTSGSNSPEGSTDQQKSEIFEYWSTGYSPGDVVLDADQNNV</sequence>
<keyword evidence="4" id="KW-0966">Cell projection</keyword>
<organism evidence="9">
    <name type="scientific">Menopon gallinae</name>
    <name type="common">poultry shaft louse</name>
    <dbReference type="NCBI Taxonomy" id="328185"/>
    <lineage>
        <taxon>Eukaryota</taxon>
        <taxon>Metazoa</taxon>
        <taxon>Ecdysozoa</taxon>
        <taxon>Arthropoda</taxon>
        <taxon>Hexapoda</taxon>
        <taxon>Insecta</taxon>
        <taxon>Pterygota</taxon>
        <taxon>Neoptera</taxon>
        <taxon>Paraneoptera</taxon>
        <taxon>Psocodea</taxon>
        <taxon>Troctomorpha</taxon>
        <taxon>Phthiraptera</taxon>
        <taxon>Amblycera</taxon>
        <taxon>Menoponidae</taxon>
        <taxon>Menopon</taxon>
    </lineage>
</organism>
<feature type="region of interest" description="Disordered" evidence="7">
    <location>
        <begin position="471"/>
        <end position="492"/>
    </location>
</feature>
<evidence type="ECO:0000256" key="3">
    <source>
        <dbReference type="ARBA" id="ARBA00023212"/>
    </source>
</evidence>
<name>A0AAW2I386_9NEOP</name>
<feature type="compositionally biased region" description="Basic and acidic residues" evidence="7">
    <location>
        <begin position="475"/>
        <end position="492"/>
    </location>
</feature>
<gene>
    <name evidence="9" type="ORF">PYX00_004083</name>
</gene>
<keyword evidence="3" id="KW-0206">Cytoskeleton</keyword>
<evidence type="ECO:0000256" key="7">
    <source>
        <dbReference type="SAM" id="MobiDB-lite"/>
    </source>
</evidence>
<dbReference type="InterPro" id="IPR026720">
    <property type="entry name" value="CFAP91"/>
</dbReference>
<evidence type="ECO:0000313" key="9">
    <source>
        <dbReference type="EMBL" id="KAL0276527.1"/>
    </source>
</evidence>